<evidence type="ECO:0000256" key="5">
    <source>
        <dbReference type="SAM" id="SignalP"/>
    </source>
</evidence>
<dbReference type="Pfam" id="PF03572">
    <property type="entry name" value="Peptidase_S41"/>
    <property type="match status" value="1"/>
</dbReference>
<dbReference type="NCBIfam" id="TIGR00225">
    <property type="entry name" value="prc"/>
    <property type="match status" value="1"/>
</dbReference>
<dbReference type="RefSeq" id="WP_157336097.1">
    <property type="nucleotide sequence ID" value="NZ_RHLK01000006.1"/>
</dbReference>
<dbReference type="SUPFAM" id="SSF50156">
    <property type="entry name" value="PDZ domain-like"/>
    <property type="match status" value="1"/>
</dbReference>
<evidence type="ECO:0000256" key="1">
    <source>
        <dbReference type="ARBA" id="ARBA00009179"/>
    </source>
</evidence>
<keyword evidence="5" id="KW-0732">Signal</keyword>
<dbReference type="Gene3D" id="3.90.226.10">
    <property type="entry name" value="2-enoyl-CoA Hydratase, Chain A, domain 1"/>
    <property type="match status" value="1"/>
</dbReference>
<evidence type="ECO:0000259" key="6">
    <source>
        <dbReference type="PROSITE" id="PS50106"/>
    </source>
</evidence>
<evidence type="ECO:0000256" key="3">
    <source>
        <dbReference type="ARBA" id="ARBA00022801"/>
    </source>
</evidence>
<dbReference type="GO" id="GO:0008236">
    <property type="term" value="F:serine-type peptidase activity"/>
    <property type="evidence" value="ECO:0007669"/>
    <property type="project" value="UniProtKB-KW"/>
</dbReference>
<dbReference type="PANTHER" id="PTHR32060">
    <property type="entry name" value="TAIL-SPECIFIC PROTEASE"/>
    <property type="match status" value="1"/>
</dbReference>
<reference evidence="7 8" key="1">
    <citation type="journal article" date="2019" name="Microorganisms">
        <title>Paenibacillus lutrae sp. nov., A Chitinolytic Species Isolated from A River Otter in Castril Natural Park, Granada, Spain.</title>
        <authorList>
            <person name="Rodriguez M."/>
            <person name="Reina J.C."/>
            <person name="Bejar V."/>
            <person name="Llamas I."/>
        </authorList>
    </citation>
    <scope>NUCLEOTIDE SEQUENCE [LARGE SCALE GENOMIC DNA]</scope>
    <source>
        <strain evidence="7 8">N10</strain>
    </source>
</reference>
<dbReference type="InterPro" id="IPR005151">
    <property type="entry name" value="Tail-specific_protease"/>
</dbReference>
<dbReference type="Gene3D" id="3.30.750.44">
    <property type="match status" value="1"/>
</dbReference>
<dbReference type="OrthoDB" id="9812068at2"/>
<evidence type="ECO:0000256" key="4">
    <source>
        <dbReference type="ARBA" id="ARBA00022825"/>
    </source>
</evidence>
<keyword evidence="4" id="KW-0720">Serine protease</keyword>
<organism evidence="7 8">
    <name type="scientific">Paenibacillus lutrae</name>
    <dbReference type="NCBI Taxonomy" id="2078573"/>
    <lineage>
        <taxon>Bacteria</taxon>
        <taxon>Bacillati</taxon>
        <taxon>Bacillota</taxon>
        <taxon>Bacilli</taxon>
        <taxon>Bacillales</taxon>
        <taxon>Paenibacillaceae</taxon>
        <taxon>Paenibacillus</taxon>
    </lineage>
</organism>
<evidence type="ECO:0000313" key="8">
    <source>
        <dbReference type="Proteomes" id="UP000490800"/>
    </source>
</evidence>
<proteinExistence type="inferred from homology"/>
<keyword evidence="2" id="KW-0645">Protease</keyword>
<dbReference type="AlphaFoldDB" id="A0A7X3FJF8"/>
<dbReference type="SUPFAM" id="SSF52096">
    <property type="entry name" value="ClpP/crotonase"/>
    <property type="match status" value="1"/>
</dbReference>
<dbReference type="GO" id="GO:0030288">
    <property type="term" value="C:outer membrane-bounded periplasmic space"/>
    <property type="evidence" value="ECO:0007669"/>
    <property type="project" value="TreeGrafter"/>
</dbReference>
<dbReference type="InterPro" id="IPR029045">
    <property type="entry name" value="ClpP/crotonase-like_dom_sf"/>
</dbReference>
<accession>A0A7X3FJF8</accession>
<keyword evidence="3" id="KW-0378">Hydrolase</keyword>
<name>A0A7X3FJF8_9BACL</name>
<dbReference type="GO" id="GO:0004175">
    <property type="term" value="F:endopeptidase activity"/>
    <property type="evidence" value="ECO:0007669"/>
    <property type="project" value="TreeGrafter"/>
</dbReference>
<dbReference type="InterPro" id="IPR012854">
    <property type="entry name" value="Cu_amine_oxidase-like_N"/>
</dbReference>
<dbReference type="PANTHER" id="PTHR32060:SF30">
    <property type="entry name" value="CARBOXY-TERMINAL PROCESSING PROTEASE CTPA"/>
    <property type="match status" value="1"/>
</dbReference>
<evidence type="ECO:0000256" key="2">
    <source>
        <dbReference type="ARBA" id="ARBA00022670"/>
    </source>
</evidence>
<dbReference type="Pfam" id="PF07833">
    <property type="entry name" value="Cu_amine_oxidN1"/>
    <property type="match status" value="1"/>
</dbReference>
<dbReference type="InterPro" id="IPR036034">
    <property type="entry name" value="PDZ_sf"/>
</dbReference>
<protein>
    <submittedName>
        <fullName evidence="7">PDZ domain-containing protein</fullName>
    </submittedName>
</protein>
<comment type="caution">
    <text evidence="7">The sequence shown here is derived from an EMBL/GenBank/DDBJ whole genome shotgun (WGS) entry which is preliminary data.</text>
</comment>
<dbReference type="GO" id="GO:0007165">
    <property type="term" value="P:signal transduction"/>
    <property type="evidence" value="ECO:0007669"/>
    <property type="project" value="TreeGrafter"/>
</dbReference>
<dbReference type="CDD" id="cd07560">
    <property type="entry name" value="Peptidase_S41_CPP"/>
    <property type="match status" value="1"/>
</dbReference>
<feature type="signal peptide" evidence="5">
    <location>
        <begin position="1"/>
        <end position="27"/>
    </location>
</feature>
<dbReference type="Proteomes" id="UP000490800">
    <property type="component" value="Unassembled WGS sequence"/>
</dbReference>
<dbReference type="CDD" id="cd06782">
    <property type="entry name" value="cpPDZ_CPP-like"/>
    <property type="match status" value="1"/>
</dbReference>
<feature type="domain" description="PDZ" evidence="6">
    <location>
        <begin position="81"/>
        <end position="151"/>
    </location>
</feature>
<evidence type="ECO:0000313" key="7">
    <source>
        <dbReference type="EMBL" id="MVP00437.1"/>
    </source>
</evidence>
<gene>
    <name evidence="7" type="ORF">EDM21_13030</name>
</gene>
<feature type="chain" id="PRO_5039630565" evidence="5">
    <location>
        <begin position="28"/>
        <end position="479"/>
    </location>
</feature>
<comment type="similarity">
    <text evidence="1">Belongs to the peptidase S41A family.</text>
</comment>
<dbReference type="PROSITE" id="PS50106">
    <property type="entry name" value="PDZ"/>
    <property type="match status" value="1"/>
</dbReference>
<sequence length="479" mass="52296">MAFTGFRKFKTALLLAAAIGGVLPASAAWAQESAQITQEVRELLGQYHVSGIKDSQLKGKSIEEMIDLLKKKDPYTVYFTKEELKKFTNNLESNYYGIGAQMGMDEQGIYVDKVFEGSPAEKSGLKKEDYIVKVEGVSAQGKSLDEVVNTILGPDGTKVKLTIDREGKKMDMTITRGMIQMPNVTSYLLTPSIGYMDIDSFSSDSDELFQAHLDALQEMGMTSLVIDLRDNLGGLVESAQNIASNFVEQGVFAHTKNRDGQDNPIEITKGSKLNVPVYVLMNENSASASEMLAGALQDYGAAKVVGMQSYGKGSMQSVYSLSDGSALKVTIEEYLTPSLKPVNGVGIHPDVKSDGYTAQMITALRKAGLTEFRVEVGKHDVTLNQIEVTEPHRPIREKGQVYVASRTLAALIGADIEWNQGIQGVEIHLSPGSKSTFALSAGSLLLKDGTSYINLDKFDDKYPQLQWTDANNLLQLDIE</sequence>
<dbReference type="InterPro" id="IPR001478">
    <property type="entry name" value="PDZ"/>
</dbReference>
<dbReference type="Pfam" id="PF00595">
    <property type="entry name" value="PDZ"/>
    <property type="match status" value="1"/>
</dbReference>
<dbReference type="GO" id="GO:0006508">
    <property type="term" value="P:proteolysis"/>
    <property type="evidence" value="ECO:0007669"/>
    <property type="project" value="UniProtKB-KW"/>
</dbReference>
<dbReference type="InterPro" id="IPR004447">
    <property type="entry name" value="Peptidase_S41A"/>
</dbReference>
<dbReference type="SMART" id="SM00245">
    <property type="entry name" value="TSPc"/>
    <property type="match status" value="1"/>
</dbReference>
<dbReference type="SMART" id="SM00228">
    <property type="entry name" value="PDZ"/>
    <property type="match status" value="1"/>
</dbReference>
<dbReference type="Gene3D" id="2.30.42.10">
    <property type="match status" value="1"/>
</dbReference>
<dbReference type="EMBL" id="RHLK01000006">
    <property type="protein sequence ID" value="MVP00437.1"/>
    <property type="molecule type" value="Genomic_DNA"/>
</dbReference>
<keyword evidence="8" id="KW-1185">Reference proteome</keyword>